<keyword evidence="2" id="KW-1185">Reference proteome</keyword>
<accession>A0AAI9SU53</accession>
<dbReference type="Proteomes" id="UP001202479">
    <property type="component" value="Unassembled WGS sequence"/>
</dbReference>
<dbReference type="GO" id="GO:0000387">
    <property type="term" value="P:spliceosomal snRNP assembly"/>
    <property type="evidence" value="ECO:0007669"/>
    <property type="project" value="InterPro"/>
</dbReference>
<proteinExistence type="predicted"/>
<protein>
    <submittedName>
        <fullName evidence="1">Uncharacterized protein</fullName>
    </submittedName>
</protein>
<dbReference type="EMBL" id="JAHUZD010000140">
    <property type="protein sequence ID" value="KAI3402921.2"/>
    <property type="molecule type" value="Genomic_DNA"/>
</dbReference>
<dbReference type="AlphaFoldDB" id="A0AAI9SU53"/>
<dbReference type="Gene3D" id="1.20.58.1070">
    <property type="match status" value="1"/>
</dbReference>
<evidence type="ECO:0000313" key="2">
    <source>
        <dbReference type="Proteomes" id="UP001202479"/>
    </source>
</evidence>
<organism evidence="1 2">
    <name type="scientific">Candida oxycetoniae</name>
    <dbReference type="NCBI Taxonomy" id="497107"/>
    <lineage>
        <taxon>Eukaryota</taxon>
        <taxon>Fungi</taxon>
        <taxon>Dikarya</taxon>
        <taxon>Ascomycota</taxon>
        <taxon>Saccharomycotina</taxon>
        <taxon>Pichiomycetes</taxon>
        <taxon>Debaryomycetaceae</taxon>
        <taxon>Candida/Lodderomyces clade</taxon>
        <taxon>Candida</taxon>
    </lineage>
</organism>
<dbReference type="RefSeq" id="XP_049178668.1">
    <property type="nucleotide sequence ID" value="XM_049325814.1"/>
</dbReference>
<evidence type="ECO:0000313" key="1">
    <source>
        <dbReference type="EMBL" id="KAI3402921.2"/>
    </source>
</evidence>
<dbReference type="GeneID" id="73381997"/>
<dbReference type="Pfam" id="PF04938">
    <property type="entry name" value="SIP1"/>
    <property type="match status" value="1"/>
</dbReference>
<dbReference type="InterPro" id="IPR035426">
    <property type="entry name" value="Gemin2/Brr1"/>
</dbReference>
<reference evidence="1" key="1">
    <citation type="journal article" date="2022" name="DNA Res.">
        <title>Genome analysis of five recently described species of the CUG-Ser clade uncovers Candida theae as a new hybrid lineage with pathogenic potential in the Candida parapsilosis species complex.</title>
        <authorList>
            <person name="Mixao V."/>
            <person name="Del Olmo V."/>
            <person name="Hegedusova E."/>
            <person name="Saus E."/>
            <person name="Pryszcz L."/>
            <person name="Cillingova A."/>
            <person name="Nosek J."/>
            <person name="Gabaldon T."/>
        </authorList>
    </citation>
    <scope>NUCLEOTIDE SEQUENCE</scope>
    <source>
        <strain evidence="1">CBS 10844</strain>
    </source>
</reference>
<name>A0AAI9SU53_9ASCO</name>
<gene>
    <name evidence="1" type="ORF">KGF56_004382</name>
</gene>
<comment type="caution">
    <text evidence="1">The sequence shown here is derived from an EMBL/GenBank/DDBJ whole genome shotgun (WGS) entry which is preliminary data.</text>
</comment>
<sequence length="222" mass="25606">MGSGKEDLRITTAIAVGDDTDLDAQSYLKRVQDEADKINLVLYHHHDDDHSEMIVEENRHLAMDDDVWSTMVMESFLSLKSKMLHHTFEKHETPARLLLNSNSIFQELPPDYLILKLQRRECFAILSRLTRLITVSVNSAFSQWIWQIFIRIDNILEANECSIMRDLAKRAIHLKRVLGETEGEGNVAGQTSSIAKFTFDMIIIIVGKYYRQSDLLPLSDYH</sequence>